<dbReference type="InterPro" id="IPR012337">
    <property type="entry name" value="RNaseH-like_sf"/>
</dbReference>
<dbReference type="EnsemblPlants" id="AET6Gv20014300.2">
    <property type="protein sequence ID" value="AET6Gv20014300.2"/>
    <property type="gene ID" value="AET6Gv20014300"/>
</dbReference>
<feature type="domain" description="HAT C-terminal dimerisation" evidence="2">
    <location>
        <begin position="421"/>
        <end position="492"/>
    </location>
</feature>
<evidence type="ECO:0000313" key="4">
    <source>
        <dbReference type="Proteomes" id="UP000015105"/>
    </source>
</evidence>
<dbReference type="Pfam" id="PF05699">
    <property type="entry name" value="Dimer_Tnp_hAT"/>
    <property type="match status" value="1"/>
</dbReference>
<accession>A0A453MP87</accession>
<dbReference type="InterPro" id="IPR008906">
    <property type="entry name" value="HATC_C_dom"/>
</dbReference>
<evidence type="ECO:0000313" key="3">
    <source>
        <dbReference type="EnsemblPlants" id="AET6Gv20014300.2"/>
    </source>
</evidence>
<dbReference type="GO" id="GO:0046983">
    <property type="term" value="F:protein dimerization activity"/>
    <property type="evidence" value="ECO:0007669"/>
    <property type="project" value="InterPro"/>
</dbReference>
<dbReference type="Proteomes" id="UP000015105">
    <property type="component" value="Chromosome 6D"/>
</dbReference>
<dbReference type="PANTHER" id="PTHR32166">
    <property type="entry name" value="OSJNBA0013A04.12 PROTEIN"/>
    <property type="match status" value="1"/>
</dbReference>
<dbReference type="SUPFAM" id="SSF53098">
    <property type="entry name" value="Ribonuclease H-like"/>
    <property type="match status" value="1"/>
</dbReference>
<dbReference type="AlphaFoldDB" id="A0A453MP87"/>
<dbReference type="Gramene" id="AET6Gv20014300.2">
    <property type="protein sequence ID" value="AET6Gv20014300.2"/>
    <property type="gene ID" value="AET6Gv20014300"/>
</dbReference>
<reference evidence="3" key="5">
    <citation type="journal article" date="2021" name="G3 (Bethesda)">
        <title>Aegilops tauschii genome assembly Aet v5.0 features greater sequence contiguity and improved annotation.</title>
        <authorList>
            <person name="Wang L."/>
            <person name="Zhu T."/>
            <person name="Rodriguez J.C."/>
            <person name="Deal K.R."/>
            <person name="Dubcovsky J."/>
            <person name="McGuire P.E."/>
            <person name="Lux T."/>
            <person name="Spannagl M."/>
            <person name="Mayer K.F.X."/>
            <person name="Baldrich P."/>
            <person name="Meyers B.C."/>
            <person name="Huo N."/>
            <person name="Gu Y.Q."/>
            <person name="Zhou H."/>
            <person name="Devos K.M."/>
            <person name="Bennetzen J.L."/>
            <person name="Unver T."/>
            <person name="Budak H."/>
            <person name="Gulick P.J."/>
            <person name="Galiba G."/>
            <person name="Kalapos B."/>
            <person name="Nelson D.R."/>
            <person name="Li P."/>
            <person name="You F.M."/>
            <person name="Luo M.C."/>
            <person name="Dvorak J."/>
        </authorList>
    </citation>
    <scope>NUCLEOTIDE SEQUENCE [LARGE SCALE GENOMIC DNA]</scope>
    <source>
        <strain evidence="3">cv. AL8/78</strain>
    </source>
</reference>
<dbReference type="InterPro" id="IPR007021">
    <property type="entry name" value="DUF659"/>
</dbReference>
<reference evidence="4" key="2">
    <citation type="journal article" date="2017" name="Nat. Plants">
        <title>The Aegilops tauschii genome reveals multiple impacts of transposons.</title>
        <authorList>
            <person name="Zhao G."/>
            <person name="Zou C."/>
            <person name="Li K."/>
            <person name="Wang K."/>
            <person name="Li T."/>
            <person name="Gao L."/>
            <person name="Zhang X."/>
            <person name="Wang H."/>
            <person name="Yang Z."/>
            <person name="Liu X."/>
            <person name="Jiang W."/>
            <person name="Mao L."/>
            <person name="Kong X."/>
            <person name="Jiao Y."/>
            <person name="Jia J."/>
        </authorList>
    </citation>
    <scope>NUCLEOTIDE SEQUENCE [LARGE SCALE GENOMIC DNA]</scope>
    <source>
        <strain evidence="4">cv. AL8/78</strain>
    </source>
</reference>
<reference evidence="3" key="3">
    <citation type="journal article" date="2017" name="Nature">
        <title>Genome sequence of the progenitor of the wheat D genome Aegilops tauschii.</title>
        <authorList>
            <person name="Luo M.C."/>
            <person name="Gu Y.Q."/>
            <person name="Puiu D."/>
            <person name="Wang H."/>
            <person name="Twardziok S.O."/>
            <person name="Deal K.R."/>
            <person name="Huo N."/>
            <person name="Zhu T."/>
            <person name="Wang L."/>
            <person name="Wang Y."/>
            <person name="McGuire P.E."/>
            <person name="Liu S."/>
            <person name="Long H."/>
            <person name="Ramasamy R.K."/>
            <person name="Rodriguez J.C."/>
            <person name="Van S.L."/>
            <person name="Yuan L."/>
            <person name="Wang Z."/>
            <person name="Xia Z."/>
            <person name="Xiao L."/>
            <person name="Anderson O.D."/>
            <person name="Ouyang S."/>
            <person name="Liang Y."/>
            <person name="Zimin A.V."/>
            <person name="Pertea G."/>
            <person name="Qi P."/>
            <person name="Bennetzen J.L."/>
            <person name="Dai X."/>
            <person name="Dawson M.W."/>
            <person name="Muller H.G."/>
            <person name="Kugler K."/>
            <person name="Rivarola-Duarte L."/>
            <person name="Spannagl M."/>
            <person name="Mayer K.F.X."/>
            <person name="Lu F.H."/>
            <person name="Bevan M.W."/>
            <person name="Leroy P."/>
            <person name="Li P."/>
            <person name="You F.M."/>
            <person name="Sun Q."/>
            <person name="Liu Z."/>
            <person name="Lyons E."/>
            <person name="Wicker T."/>
            <person name="Salzberg S.L."/>
            <person name="Devos K.M."/>
            <person name="Dvorak J."/>
        </authorList>
    </citation>
    <scope>NUCLEOTIDE SEQUENCE [LARGE SCALE GENOMIC DNA]</scope>
    <source>
        <strain evidence="3">cv. AL8/78</strain>
    </source>
</reference>
<organism evidence="3 4">
    <name type="scientific">Aegilops tauschii subsp. strangulata</name>
    <name type="common">Goatgrass</name>
    <dbReference type="NCBI Taxonomy" id="200361"/>
    <lineage>
        <taxon>Eukaryota</taxon>
        <taxon>Viridiplantae</taxon>
        <taxon>Streptophyta</taxon>
        <taxon>Embryophyta</taxon>
        <taxon>Tracheophyta</taxon>
        <taxon>Spermatophyta</taxon>
        <taxon>Magnoliopsida</taxon>
        <taxon>Liliopsida</taxon>
        <taxon>Poales</taxon>
        <taxon>Poaceae</taxon>
        <taxon>BOP clade</taxon>
        <taxon>Pooideae</taxon>
        <taxon>Triticodae</taxon>
        <taxon>Triticeae</taxon>
        <taxon>Triticinae</taxon>
        <taxon>Aegilops</taxon>
    </lineage>
</organism>
<sequence length="537" mass="61673">MEACISKVEYESRIGKAWAKWFHANDIPGHKANCPYFVGAIKLTQDLGKGVPAPKGIDIDGVYLNSNYEELQQYVAKFKDDWPTYGVTIMSDSWTGPSRMSIINFMVFSNGRMYFHKSVNATGHMQNSQFVFEHIKEVIEEIGQQHVVQLVTDNGSNFKKACLDLVADFPHITWQPCADHTINLMLKEMGCFSEINEVVSSCKRICRFMYNHSTLHAEMQKHIGGELVRPNATRFGTNFMFLESFWDKQEKFQVWMTSPEWKNSSWSSEVDYDYTYDCLISRTWLNSVKWVLDLIGPIYSILRYADSQKLGSLSGFMTRMMHSRHQLSSLFCHDSLDQNKYLKVVDKRVDHLYKNTLMVAAGVLDPASHYKYNFGKSLSHVNALNAALKKLASPSEFIAMIPEVHSYVNTRGAFEGMYPRNAAEKVSPTEWWITFGGTTPVLQKYAIRIVSQCTSSSDCERNWSTYALVHTLVRNRLGFEKLHKMVFCHYNLRLRIRLILGEPKEKEVDTCALLMNTTLYDCNNEIMDWLGNSTSDS</sequence>
<protein>
    <recommendedName>
        <fullName evidence="5">DUF659 domain-containing protein</fullName>
    </recommendedName>
</protein>
<reference evidence="3" key="4">
    <citation type="submission" date="2019-03" db="UniProtKB">
        <authorList>
            <consortium name="EnsemblPlants"/>
        </authorList>
    </citation>
    <scope>IDENTIFICATION</scope>
</reference>
<keyword evidence="4" id="KW-1185">Reference proteome</keyword>
<evidence type="ECO:0008006" key="5">
    <source>
        <dbReference type="Google" id="ProtNLM"/>
    </source>
</evidence>
<feature type="domain" description="DUF659" evidence="1">
    <location>
        <begin position="58"/>
        <end position="205"/>
    </location>
</feature>
<dbReference type="Pfam" id="PF04937">
    <property type="entry name" value="DUF659"/>
    <property type="match status" value="1"/>
</dbReference>
<evidence type="ECO:0000259" key="2">
    <source>
        <dbReference type="Pfam" id="PF05699"/>
    </source>
</evidence>
<reference evidence="4" key="1">
    <citation type="journal article" date="2014" name="Science">
        <title>Ancient hybridizations among the ancestral genomes of bread wheat.</title>
        <authorList>
            <consortium name="International Wheat Genome Sequencing Consortium,"/>
            <person name="Marcussen T."/>
            <person name="Sandve S.R."/>
            <person name="Heier L."/>
            <person name="Spannagl M."/>
            <person name="Pfeifer M."/>
            <person name="Jakobsen K.S."/>
            <person name="Wulff B.B."/>
            <person name="Steuernagel B."/>
            <person name="Mayer K.F."/>
            <person name="Olsen O.A."/>
        </authorList>
    </citation>
    <scope>NUCLEOTIDE SEQUENCE [LARGE SCALE GENOMIC DNA]</scope>
    <source>
        <strain evidence="4">cv. AL8/78</strain>
    </source>
</reference>
<proteinExistence type="predicted"/>
<dbReference type="PANTHER" id="PTHR32166:SF123">
    <property type="entry name" value="BED-TYPE DOMAIN-CONTAINING PROTEIN"/>
    <property type="match status" value="1"/>
</dbReference>
<evidence type="ECO:0000259" key="1">
    <source>
        <dbReference type="Pfam" id="PF04937"/>
    </source>
</evidence>
<name>A0A453MP87_AEGTS</name>